<proteinExistence type="inferred from homology"/>
<dbReference type="PANTHER" id="PTHR11712">
    <property type="entry name" value="POLYKETIDE SYNTHASE-RELATED"/>
    <property type="match status" value="1"/>
</dbReference>
<dbReference type="Proteomes" id="UP000184001">
    <property type="component" value="Unassembled WGS sequence"/>
</dbReference>
<evidence type="ECO:0000256" key="1">
    <source>
        <dbReference type="ARBA" id="ARBA00008467"/>
    </source>
</evidence>
<dbReference type="InterPro" id="IPR020841">
    <property type="entry name" value="PKS_Beta-ketoAc_synthase_dom"/>
</dbReference>
<dbReference type="AlphaFoldDB" id="A0A8G2FA10"/>
<dbReference type="GO" id="GO:0006633">
    <property type="term" value="P:fatty acid biosynthetic process"/>
    <property type="evidence" value="ECO:0007669"/>
    <property type="project" value="InterPro"/>
</dbReference>
<dbReference type="Gene3D" id="3.40.47.10">
    <property type="match status" value="1"/>
</dbReference>
<dbReference type="PROSITE" id="PS52004">
    <property type="entry name" value="KS3_2"/>
    <property type="match status" value="1"/>
</dbReference>
<evidence type="ECO:0000313" key="5">
    <source>
        <dbReference type="EMBL" id="SHI70827.1"/>
    </source>
</evidence>
<keyword evidence="2 3" id="KW-0808">Transferase</keyword>
<dbReference type="SUPFAM" id="SSF53901">
    <property type="entry name" value="Thiolase-like"/>
    <property type="match status" value="1"/>
</dbReference>
<accession>A0A8G2FA10</accession>
<dbReference type="InterPro" id="IPR014031">
    <property type="entry name" value="Ketoacyl_synth_C"/>
</dbReference>
<dbReference type="PANTHER" id="PTHR11712:SF347">
    <property type="entry name" value="BETA KETOACYL-ACYL CARRIER PROTEIN SYNTHASE"/>
    <property type="match status" value="1"/>
</dbReference>
<dbReference type="Pfam" id="PF02801">
    <property type="entry name" value="Ketoacyl-synt_C"/>
    <property type="match status" value="1"/>
</dbReference>
<dbReference type="CDD" id="cd00834">
    <property type="entry name" value="KAS_I_II"/>
    <property type="match status" value="1"/>
</dbReference>
<dbReference type="PROSITE" id="PS00606">
    <property type="entry name" value="KS3_1"/>
    <property type="match status" value="1"/>
</dbReference>
<gene>
    <name evidence="5" type="ORF">SAMN05660830_00729</name>
</gene>
<evidence type="ECO:0000259" key="4">
    <source>
        <dbReference type="PROSITE" id="PS52004"/>
    </source>
</evidence>
<comment type="similarity">
    <text evidence="1 3">Belongs to the thiolase-like superfamily. Beta-ketoacyl-ACP synthases family.</text>
</comment>
<dbReference type="InterPro" id="IPR014030">
    <property type="entry name" value="Ketoacyl_synth_N"/>
</dbReference>
<protein>
    <submittedName>
        <fullName evidence="5">3-oxoacyl-[acyl-carrier-protein] synthase II</fullName>
    </submittedName>
</protein>
<dbReference type="SMART" id="SM00825">
    <property type="entry name" value="PKS_KS"/>
    <property type="match status" value="1"/>
</dbReference>
<name>A0A8G2FA10_9BACT</name>
<dbReference type="Pfam" id="PF00109">
    <property type="entry name" value="ketoacyl-synt"/>
    <property type="match status" value="1"/>
</dbReference>
<dbReference type="RefSeq" id="WP_020001854.1">
    <property type="nucleotide sequence ID" value="NZ_CP192219.1"/>
</dbReference>
<dbReference type="InterPro" id="IPR018201">
    <property type="entry name" value="Ketoacyl_synth_AS"/>
</dbReference>
<dbReference type="InterPro" id="IPR016039">
    <property type="entry name" value="Thiolase-like"/>
</dbReference>
<sequence>MTSVFITGTGCITGSGSTPQSTLAAMYEGTADPSPFVRHRMDWGKEALVFAVDDALLERASGRTEQYGLTARLGLGAAFQALEDAGISPADLKGKRVGVVMGTTVGCSMNHIVFYGEYRDPDIALPSMEHIRCVLRSNPAEAIARELAVVGPAQTVVTACASGTDAIGVGLQWIQSGMCDMVIAGGCDGLSRVTLNGFHSLMVMDSERSKPFDVDRKGLNLGEGSGVLVLESEQSVTQRNVTPKARLAGYATACDAYHLTAPHPQGRGLIRAIKQLFAHIECTPADISFVNVHGTGTKDNDNVEGYVMNELLPHVPFFSSKGATGHTLGAAGGIEAALCVHCLNQGRIPPTTGLTTPDPTIPASPVLEATNVTGTIALSTSLAFGGIASVLAVSHI</sequence>
<feature type="domain" description="Ketosynthase family 3 (KS3)" evidence="4">
    <location>
        <begin position="1"/>
        <end position="395"/>
    </location>
</feature>
<evidence type="ECO:0000256" key="3">
    <source>
        <dbReference type="RuleBase" id="RU003694"/>
    </source>
</evidence>
<comment type="caution">
    <text evidence="5">The sequence shown here is derived from an EMBL/GenBank/DDBJ whole genome shotgun (WGS) entry which is preliminary data.</text>
</comment>
<dbReference type="InterPro" id="IPR000794">
    <property type="entry name" value="Beta-ketoacyl_synthase"/>
</dbReference>
<organism evidence="5 6">
    <name type="scientific">Halodesulfovibrio aestuarii</name>
    <dbReference type="NCBI Taxonomy" id="126333"/>
    <lineage>
        <taxon>Bacteria</taxon>
        <taxon>Pseudomonadati</taxon>
        <taxon>Thermodesulfobacteriota</taxon>
        <taxon>Desulfovibrionia</taxon>
        <taxon>Desulfovibrionales</taxon>
        <taxon>Desulfovibrionaceae</taxon>
        <taxon>Halodesulfovibrio</taxon>
    </lineage>
</organism>
<evidence type="ECO:0000313" key="6">
    <source>
        <dbReference type="Proteomes" id="UP000184001"/>
    </source>
</evidence>
<reference evidence="5 6" key="1">
    <citation type="submission" date="2016-11" db="EMBL/GenBank/DDBJ databases">
        <authorList>
            <person name="Varghese N."/>
            <person name="Submissions S."/>
        </authorList>
    </citation>
    <scope>NUCLEOTIDE SEQUENCE [LARGE SCALE GENOMIC DNA]</scope>
    <source>
        <strain evidence="5 6">DSM 17919</strain>
    </source>
</reference>
<evidence type="ECO:0000256" key="2">
    <source>
        <dbReference type="ARBA" id="ARBA00022679"/>
    </source>
</evidence>
<dbReference type="EMBL" id="FQZR01000002">
    <property type="protein sequence ID" value="SHI70827.1"/>
    <property type="molecule type" value="Genomic_DNA"/>
</dbReference>
<dbReference type="GO" id="GO:0004315">
    <property type="term" value="F:3-oxoacyl-[acyl-carrier-protein] synthase activity"/>
    <property type="evidence" value="ECO:0007669"/>
    <property type="project" value="InterPro"/>
</dbReference>